<gene>
    <name evidence="2" type="ORF">E2C01_033400</name>
</gene>
<protein>
    <submittedName>
        <fullName evidence="2">Uncharacterized protein</fullName>
    </submittedName>
</protein>
<sequence length="77" mass="8671">MGVHQRGKDEHRYKIQTISHRKERKPQHSSPTSSWATPRSVLTYTAYICLVTTSVLGIRLSHRPSNISCSTVHASTP</sequence>
<feature type="region of interest" description="Disordered" evidence="1">
    <location>
        <begin position="1"/>
        <end position="36"/>
    </location>
</feature>
<dbReference type="Proteomes" id="UP000324222">
    <property type="component" value="Unassembled WGS sequence"/>
</dbReference>
<reference evidence="2 3" key="1">
    <citation type="submission" date="2019-05" db="EMBL/GenBank/DDBJ databases">
        <title>Another draft genome of Portunus trituberculatus and its Hox gene families provides insights of decapod evolution.</title>
        <authorList>
            <person name="Jeong J.-H."/>
            <person name="Song I."/>
            <person name="Kim S."/>
            <person name="Choi T."/>
            <person name="Kim D."/>
            <person name="Ryu S."/>
            <person name="Kim W."/>
        </authorList>
    </citation>
    <scope>NUCLEOTIDE SEQUENCE [LARGE SCALE GENOMIC DNA]</scope>
    <source>
        <tissue evidence="2">Muscle</tissue>
    </source>
</reference>
<evidence type="ECO:0000256" key="1">
    <source>
        <dbReference type="SAM" id="MobiDB-lite"/>
    </source>
</evidence>
<evidence type="ECO:0000313" key="2">
    <source>
        <dbReference type="EMBL" id="MPC39851.1"/>
    </source>
</evidence>
<keyword evidence="3" id="KW-1185">Reference proteome</keyword>
<evidence type="ECO:0000313" key="3">
    <source>
        <dbReference type="Proteomes" id="UP000324222"/>
    </source>
</evidence>
<organism evidence="2 3">
    <name type="scientific">Portunus trituberculatus</name>
    <name type="common">Swimming crab</name>
    <name type="synonym">Neptunus trituberculatus</name>
    <dbReference type="NCBI Taxonomy" id="210409"/>
    <lineage>
        <taxon>Eukaryota</taxon>
        <taxon>Metazoa</taxon>
        <taxon>Ecdysozoa</taxon>
        <taxon>Arthropoda</taxon>
        <taxon>Crustacea</taxon>
        <taxon>Multicrustacea</taxon>
        <taxon>Malacostraca</taxon>
        <taxon>Eumalacostraca</taxon>
        <taxon>Eucarida</taxon>
        <taxon>Decapoda</taxon>
        <taxon>Pleocyemata</taxon>
        <taxon>Brachyura</taxon>
        <taxon>Eubrachyura</taxon>
        <taxon>Portunoidea</taxon>
        <taxon>Portunidae</taxon>
        <taxon>Portuninae</taxon>
        <taxon>Portunus</taxon>
    </lineage>
</organism>
<name>A0A5B7EYK9_PORTR</name>
<comment type="caution">
    <text evidence="2">The sequence shown here is derived from an EMBL/GenBank/DDBJ whole genome shotgun (WGS) entry which is preliminary data.</text>
</comment>
<dbReference type="AlphaFoldDB" id="A0A5B7EYK9"/>
<accession>A0A5B7EYK9</accession>
<dbReference type="EMBL" id="VSRR010004498">
    <property type="protein sequence ID" value="MPC39851.1"/>
    <property type="molecule type" value="Genomic_DNA"/>
</dbReference>
<proteinExistence type="predicted"/>
<feature type="compositionally biased region" description="Basic and acidic residues" evidence="1">
    <location>
        <begin position="1"/>
        <end position="13"/>
    </location>
</feature>